<dbReference type="PANTHER" id="PTHR19424:SF0">
    <property type="entry name" value="HEAT SHOCK FACTOR BINDING PROTEIN 1"/>
    <property type="match status" value="1"/>
</dbReference>
<evidence type="ECO:0000256" key="1">
    <source>
        <dbReference type="ARBA" id="ARBA00006349"/>
    </source>
</evidence>
<comment type="similarity">
    <text evidence="1">Belongs to the HSBP1 family.</text>
</comment>
<dbReference type="Gene3D" id="1.20.5.430">
    <property type="match status" value="1"/>
</dbReference>
<keyword evidence="4" id="KW-0346">Stress response</keyword>
<name>A0A1Y2B2N2_9TREE</name>
<evidence type="ECO:0000256" key="2">
    <source>
        <dbReference type="SAM" id="Coils"/>
    </source>
</evidence>
<evidence type="ECO:0000313" key="4">
    <source>
        <dbReference type="EMBL" id="ORY28996.1"/>
    </source>
</evidence>
<dbReference type="GO" id="GO:0003714">
    <property type="term" value="F:transcription corepressor activity"/>
    <property type="evidence" value="ECO:0007669"/>
    <property type="project" value="InterPro"/>
</dbReference>
<dbReference type="STRING" id="71784.A0A1Y2B2N2"/>
<keyword evidence="5" id="KW-1185">Reference proteome</keyword>
<dbReference type="GO" id="GO:0005634">
    <property type="term" value="C:nucleus"/>
    <property type="evidence" value="ECO:0007669"/>
    <property type="project" value="TreeGrafter"/>
</dbReference>
<dbReference type="Pfam" id="PF06825">
    <property type="entry name" value="HSBP1"/>
    <property type="match status" value="1"/>
</dbReference>
<dbReference type="GO" id="GO:0005829">
    <property type="term" value="C:cytosol"/>
    <property type="evidence" value="ECO:0007669"/>
    <property type="project" value="TreeGrafter"/>
</dbReference>
<keyword evidence="2" id="KW-0175">Coiled coil</keyword>
<dbReference type="EMBL" id="MCFC01000028">
    <property type="protein sequence ID" value="ORY28996.1"/>
    <property type="molecule type" value="Genomic_DNA"/>
</dbReference>
<dbReference type="InParanoid" id="A0A1Y2B2N2"/>
<dbReference type="PANTHER" id="PTHR19424">
    <property type="entry name" value="HEAT SHOCK FACTOR BINDING PROTEIN 1"/>
    <property type="match status" value="1"/>
</dbReference>
<organism evidence="4 5">
    <name type="scientific">Naematelia encephala</name>
    <dbReference type="NCBI Taxonomy" id="71784"/>
    <lineage>
        <taxon>Eukaryota</taxon>
        <taxon>Fungi</taxon>
        <taxon>Dikarya</taxon>
        <taxon>Basidiomycota</taxon>
        <taxon>Agaricomycotina</taxon>
        <taxon>Tremellomycetes</taxon>
        <taxon>Tremellales</taxon>
        <taxon>Naemateliaceae</taxon>
        <taxon>Naematelia</taxon>
    </lineage>
</organism>
<proteinExistence type="inferred from homology"/>
<evidence type="ECO:0000256" key="3">
    <source>
        <dbReference type="SAM" id="MobiDB-lite"/>
    </source>
</evidence>
<feature type="coiled-coil region" evidence="2">
    <location>
        <begin position="90"/>
        <end position="117"/>
    </location>
</feature>
<feature type="region of interest" description="Disordered" evidence="3">
    <location>
        <begin position="1"/>
        <end position="60"/>
    </location>
</feature>
<accession>A0A1Y2B2N2</accession>
<comment type="caution">
    <text evidence="4">The sequence shown here is derived from an EMBL/GenBank/DDBJ whole genome shotgun (WGS) entry which is preliminary data.</text>
</comment>
<sequence length="134" mass="13707">MSAEAGPSTAALAPSGSNIKRLSTIGKHPNQASGGNTMSPVIGANKGKSVGAGSSVSGGGAGGQVFSPVELCGFVDTMLAQLETRFEDHSEQMLARMNDMSTRIDNLENTISDLMNGDIDVPISPSPSPMVKKS</sequence>
<evidence type="ECO:0000313" key="5">
    <source>
        <dbReference type="Proteomes" id="UP000193986"/>
    </source>
</evidence>
<reference evidence="4 5" key="1">
    <citation type="submission" date="2016-07" db="EMBL/GenBank/DDBJ databases">
        <title>Pervasive Adenine N6-methylation of Active Genes in Fungi.</title>
        <authorList>
            <consortium name="DOE Joint Genome Institute"/>
            <person name="Mondo S.J."/>
            <person name="Dannebaum R.O."/>
            <person name="Kuo R.C."/>
            <person name="Labutti K."/>
            <person name="Haridas S."/>
            <person name="Kuo A."/>
            <person name="Salamov A."/>
            <person name="Ahrendt S.R."/>
            <person name="Lipzen A."/>
            <person name="Sullivan W."/>
            <person name="Andreopoulos W.B."/>
            <person name="Clum A."/>
            <person name="Lindquist E."/>
            <person name="Daum C."/>
            <person name="Ramamoorthy G.K."/>
            <person name="Gryganskyi A."/>
            <person name="Culley D."/>
            <person name="Magnuson J.K."/>
            <person name="James T.Y."/>
            <person name="O'Malley M.A."/>
            <person name="Stajich J.E."/>
            <person name="Spatafora J.W."/>
            <person name="Visel A."/>
            <person name="Grigoriev I.V."/>
        </authorList>
    </citation>
    <scope>NUCLEOTIDE SEQUENCE [LARGE SCALE GENOMIC DNA]</scope>
    <source>
        <strain evidence="4 5">68-887.2</strain>
    </source>
</reference>
<protein>
    <submittedName>
        <fullName evidence="4">Heat shock factor binding protein 1-domain-containing protein</fullName>
    </submittedName>
</protein>
<dbReference type="Proteomes" id="UP000193986">
    <property type="component" value="Unassembled WGS sequence"/>
</dbReference>
<dbReference type="OrthoDB" id="4159489at2759"/>
<feature type="compositionally biased region" description="Polar residues" evidence="3">
    <location>
        <begin position="30"/>
        <end position="39"/>
    </location>
</feature>
<dbReference type="InterPro" id="IPR009643">
    <property type="entry name" value="HS1-bd"/>
</dbReference>
<dbReference type="GO" id="GO:0070370">
    <property type="term" value="P:cellular heat acclimation"/>
    <property type="evidence" value="ECO:0007669"/>
    <property type="project" value="TreeGrafter"/>
</dbReference>
<gene>
    <name evidence="4" type="ORF">BCR39DRAFT_533483</name>
</gene>
<feature type="compositionally biased region" description="Low complexity" evidence="3">
    <location>
        <begin position="46"/>
        <end position="55"/>
    </location>
</feature>
<dbReference type="AlphaFoldDB" id="A0A1Y2B2N2"/>